<dbReference type="STRING" id="888741.HMPREF9098_0206"/>
<dbReference type="EC" id="1.4.99.1" evidence="4"/>
<comment type="caution">
    <text evidence="4">The sequence shown here is derived from an EMBL/GenBank/DDBJ whole genome shotgun (WGS) entry which is preliminary data.</text>
</comment>
<dbReference type="EMBL" id="AEWV01000005">
    <property type="protein sequence ID" value="EGC18400.1"/>
    <property type="molecule type" value="Genomic_DNA"/>
</dbReference>
<dbReference type="AlphaFoldDB" id="F0EWH2"/>
<keyword evidence="2 4" id="KW-0560">Oxidoreductase</keyword>
<comment type="similarity">
    <text evidence="1">Belongs to the DadA oxidoreductase family.</text>
</comment>
<dbReference type="PANTHER" id="PTHR13847">
    <property type="entry name" value="SARCOSINE DEHYDROGENASE-RELATED"/>
    <property type="match status" value="1"/>
</dbReference>
<evidence type="ECO:0000313" key="5">
    <source>
        <dbReference type="Proteomes" id="UP000004088"/>
    </source>
</evidence>
<proteinExistence type="inferred from homology"/>
<dbReference type="HOGENOM" id="CLU_007884_9_2_4"/>
<evidence type="ECO:0000313" key="4">
    <source>
        <dbReference type="EMBL" id="EGC18400.1"/>
    </source>
</evidence>
<evidence type="ECO:0000256" key="1">
    <source>
        <dbReference type="ARBA" id="ARBA00009410"/>
    </source>
</evidence>
<evidence type="ECO:0000259" key="3">
    <source>
        <dbReference type="Pfam" id="PF01266"/>
    </source>
</evidence>
<dbReference type="Pfam" id="PF01266">
    <property type="entry name" value="DAO"/>
    <property type="match status" value="1"/>
</dbReference>
<protein>
    <submittedName>
        <fullName evidence="4">D-amino acid dehydrogenase small subunit</fullName>
        <ecNumber evidence="4">1.4.99.1</ecNumber>
    </submittedName>
</protein>
<dbReference type="Gene3D" id="3.30.9.10">
    <property type="entry name" value="D-Amino Acid Oxidase, subunit A, domain 2"/>
    <property type="match status" value="1"/>
</dbReference>
<dbReference type="GO" id="GO:0055130">
    <property type="term" value="P:D-alanine catabolic process"/>
    <property type="evidence" value="ECO:0007669"/>
    <property type="project" value="TreeGrafter"/>
</dbReference>
<dbReference type="InterPro" id="IPR036188">
    <property type="entry name" value="FAD/NAD-bd_sf"/>
</dbReference>
<evidence type="ECO:0000256" key="2">
    <source>
        <dbReference type="ARBA" id="ARBA00023002"/>
    </source>
</evidence>
<name>F0EWH2_9NEIS</name>
<accession>F0EWH2</accession>
<dbReference type="Proteomes" id="UP000004088">
    <property type="component" value="Unassembled WGS sequence"/>
</dbReference>
<dbReference type="NCBIfam" id="NF001933">
    <property type="entry name" value="PRK00711.1"/>
    <property type="match status" value="1"/>
</dbReference>
<dbReference type="PANTHER" id="PTHR13847:SF280">
    <property type="entry name" value="D-AMINO ACID DEHYDROGENASE"/>
    <property type="match status" value="1"/>
</dbReference>
<reference evidence="4 5" key="1">
    <citation type="submission" date="2011-01" db="EMBL/GenBank/DDBJ databases">
        <authorList>
            <person name="Muzny D."/>
            <person name="Qin X."/>
            <person name="Deng J."/>
            <person name="Jiang H."/>
            <person name="Liu Y."/>
            <person name="Qu J."/>
            <person name="Song X.-Z."/>
            <person name="Zhang L."/>
            <person name="Thornton R."/>
            <person name="Coyle M."/>
            <person name="Francisco L."/>
            <person name="Jackson L."/>
            <person name="Javaid M."/>
            <person name="Korchina V."/>
            <person name="Kovar C."/>
            <person name="Mata R."/>
            <person name="Mathew T."/>
            <person name="Ngo R."/>
            <person name="Nguyen L."/>
            <person name="Nguyen N."/>
            <person name="Okwuonu G."/>
            <person name="Ongeri F."/>
            <person name="Pham C."/>
            <person name="Simmons D."/>
            <person name="Wilczek-Boney K."/>
            <person name="Hale W."/>
            <person name="Jakkamsetti A."/>
            <person name="Pham P."/>
            <person name="Ruth R."/>
            <person name="San Lucas F."/>
            <person name="Warren J."/>
            <person name="Zhang J."/>
            <person name="Zhao Z."/>
            <person name="Zhou C."/>
            <person name="Zhu D."/>
            <person name="Lee S."/>
            <person name="Bess C."/>
            <person name="Blankenburg K."/>
            <person name="Forbes L."/>
            <person name="Fu Q."/>
            <person name="Gubbala S."/>
            <person name="Hirani K."/>
            <person name="Jayaseelan J.C."/>
            <person name="Lara F."/>
            <person name="Munidasa M."/>
            <person name="Palculict T."/>
            <person name="Patil S."/>
            <person name="Pu L.-L."/>
            <person name="Saada N."/>
            <person name="Tang L."/>
            <person name="Weissenberger G."/>
            <person name="Zhu Y."/>
            <person name="Hemphill L."/>
            <person name="Shang Y."/>
            <person name="Youmans B."/>
            <person name="Ayvaz T."/>
            <person name="Ross M."/>
            <person name="Santibanez J."/>
            <person name="Aqrawi P."/>
            <person name="Gross S."/>
            <person name="Joshi V."/>
            <person name="Fowler G."/>
            <person name="Nazareth L."/>
            <person name="Reid J."/>
            <person name="Worley K."/>
            <person name="Petrosino J."/>
            <person name="Highlander S."/>
            <person name="Gibbs R."/>
        </authorList>
    </citation>
    <scope>NUCLEOTIDE SEQUENCE [LARGE SCALE GENOMIC DNA]</scope>
    <source>
        <strain evidence="4 5">ATCC 33394</strain>
    </source>
</reference>
<dbReference type="InterPro" id="IPR006076">
    <property type="entry name" value="FAD-dep_OxRdtase"/>
</dbReference>
<organism evidence="4 5">
    <name type="scientific">Kingella denitrificans ATCC 33394</name>
    <dbReference type="NCBI Taxonomy" id="888741"/>
    <lineage>
        <taxon>Bacteria</taxon>
        <taxon>Pseudomonadati</taxon>
        <taxon>Pseudomonadota</taxon>
        <taxon>Betaproteobacteria</taxon>
        <taxon>Neisseriales</taxon>
        <taxon>Neisseriaceae</taxon>
        <taxon>Kingella</taxon>
    </lineage>
</organism>
<dbReference type="GO" id="GO:0005886">
    <property type="term" value="C:plasma membrane"/>
    <property type="evidence" value="ECO:0007669"/>
    <property type="project" value="TreeGrafter"/>
</dbReference>
<dbReference type="SUPFAM" id="SSF54373">
    <property type="entry name" value="FAD-linked reductases, C-terminal domain"/>
    <property type="match status" value="1"/>
</dbReference>
<keyword evidence="5" id="KW-1185">Reference proteome</keyword>
<feature type="domain" description="FAD dependent oxidoreductase" evidence="3">
    <location>
        <begin position="43"/>
        <end position="439"/>
    </location>
</feature>
<dbReference type="Gene3D" id="3.50.50.60">
    <property type="entry name" value="FAD/NAD(P)-binding domain"/>
    <property type="match status" value="2"/>
</dbReference>
<dbReference type="GO" id="GO:0008718">
    <property type="term" value="F:D-amino-acid dehydrogenase activity"/>
    <property type="evidence" value="ECO:0007669"/>
    <property type="project" value="TreeGrafter"/>
</dbReference>
<gene>
    <name evidence="4" type="primary">dadA</name>
    <name evidence="4" type="ORF">HMPREF9098_0206</name>
</gene>
<sequence>MTKSSLHIATPVFPVVFFALSNHSKQPARCTLPSLPNKETVMHVIVLGAGVVGTATAYYLNKLGHQVTVIDRTQGVADETSYGNAGQLSFGYTTPWAAPNVPMKALKWLGKEHSPLIIKPDGSLFQLEWLAKMTANCTSAAYARNQSRMMRISEYSRHLLHQFEAEEGLNFEQRHKGTLHLFRDKELFTQHQKQMGVLDSFNVPYQELDADGAIQFEPALAHIRHQIAGAFQLPNDSTGDCRLFTQKLAQLCQERGVNFLFNRTIVGFNTSGNRITSVQTRTETHTADAFVCALGSFSRPMLAQLGLKLPIYPIKGYSLTIPITDESKAPQSTVLDETYKVALTRFDKRIRVGGMAELSGYEIRLPQVHRETLMQVTNELFPGSGSLQEAEYWSGLRPVTPDSTPIIGATRFENLFTNTGHGTLGWTMSLGSGKTTVDLLHSGKAEIRTDDLSMARYSC</sequence>
<dbReference type="GO" id="GO:0005737">
    <property type="term" value="C:cytoplasm"/>
    <property type="evidence" value="ECO:0007669"/>
    <property type="project" value="TreeGrafter"/>
</dbReference>
<dbReference type="SUPFAM" id="SSF51905">
    <property type="entry name" value="FAD/NAD(P)-binding domain"/>
    <property type="match status" value="1"/>
</dbReference>